<proteinExistence type="predicted"/>
<evidence type="ECO:0000313" key="1">
    <source>
        <dbReference type="EMBL" id="RZD14210.1"/>
    </source>
</evidence>
<name>A0A519BA92_9DELT</name>
<accession>A0A519BA92</accession>
<reference evidence="1 2" key="1">
    <citation type="submission" date="2019-01" db="EMBL/GenBank/DDBJ databases">
        <title>Insights into ecological role of a new deltaproteobacterial order Candidatus Sinidesulfobacterales (Sva0485) by metagenomics and metatranscriptomics.</title>
        <authorList>
            <person name="Tan S."/>
            <person name="Liu J."/>
            <person name="Fang Y."/>
            <person name="Hedlund B.P."/>
            <person name="Lian Z.H."/>
            <person name="Huang L.Y."/>
            <person name="Li J.T."/>
            <person name="Huang L.N."/>
            <person name="Li W.J."/>
            <person name="Jiang H.C."/>
            <person name="Dong H.L."/>
            <person name="Shu W.S."/>
        </authorList>
    </citation>
    <scope>NUCLEOTIDE SEQUENCE [LARGE SCALE GENOMIC DNA]</scope>
    <source>
        <strain evidence="1">AP3</strain>
    </source>
</reference>
<sequence>MKIDYYNDTDTLYITLSDNPSVESEEISQDVVIDLDENSQPVGFEIEHARQKVNLNSIIFNLGNIQLEKTA</sequence>
<dbReference type="PANTHER" id="PTHR37029">
    <property type="entry name" value="SSR1768 PROTEIN"/>
    <property type="match status" value="1"/>
</dbReference>
<dbReference type="Pfam" id="PF10049">
    <property type="entry name" value="DUF2283"/>
    <property type="match status" value="1"/>
</dbReference>
<dbReference type="PANTHER" id="PTHR37029:SF1">
    <property type="entry name" value="SSR1768 PROTEIN"/>
    <property type="match status" value="1"/>
</dbReference>
<gene>
    <name evidence="1" type="ORF">EVJ47_05960</name>
</gene>
<dbReference type="Proteomes" id="UP000320813">
    <property type="component" value="Unassembled WGS sequence"/>
</dbReference>
<organism evidence="1 2">
    <name type="scientific">Candidatus Acidulodesulfobacterium ferriphilum</name>
    <dbReference type="NCBI Taxonomy" id="2597223"/>
    <lineage>
        <taxon>Bacteria</taxon>
        <taxon>Deltaproteobacteria</taxon>
        <taxon>Candidatus Acidulodesulfobacterales</taxon>
        <taxon>Candidatus Acidulodesulfobacterium</taxon>
    </lineage>
</organism>
<dbReference type="EMBL" id="SGBD01000003">
    <property type="protein sequence ID" value="RZD14210.1"/>
    <property type="molecule type" value="Genomic_DNA"/>
</dbReference>
<protein>
    <submittedName>
        <fullName evidence="1">DUF2283 domain-containing protein</fullName>
    </submittedName>
</protein>
<evidence type="ECO:0000313" key="2">
    <source>
        <dbReference type="Proteomes" id="UP000320813"/>
    </source>
</evidence>
<dbReference type="AlphaFoldDB" id="A0A519BA92"/>
<dbReference type="InterPro" id="IPR019270">
    <property type="entry name" value="DUF2283"/>
</dbReference>
<comment type="caution">
    <text evidence="1">The sequence shown here is derived from an EMBL/GenBank/DDBJ whole genome shotgun (WGS) entry which is preliminary data.</text>
</comment>